<evidence type="ECO:0000256" key="7">
    <source>
        <dbReference type="ARBA" id="ARBA00022679"/>
    </source>
</evidence>
<dbReference type="Gene3D" id="3.40.50.150">
    <property type="entry name" value="Vaccinia Virus protein VP39"/>
    <property type="match status" value="1"/>
</dbReference>
<organism evidence="12 13">
    <name type="scientific">Pandoraea horticolens</name>
    <dbReference type="NCBI Taxonomy" id="2508298"/>
    <lineage>
        <taxon>Bacteria</taxon>
        <taxon>Pseudomonadati</taxon>
        <taxon>Pseudomonadota</taxon>
        <taxon>Betaproteobacteria</taxon>
        <taxon>Burkholderiales</taxon>
        <taxon>Burkholderiaceae</taxon>
        <taxon>Pandoraea</taxon>
    </lineage>
</organism>
<accession>A0A5E4YNY3</accession>
<gene>
    <name evidence="12" type="primary">pcm_2</name>
    <name evidence="12" type="ORF">PHO31112_04647</name>
</gene>
<sequence length="295" mass="31705">MRHTSSQHINSIRAVFAKQILALANALGNERLERAFATVPRERFLGPGQWQILTPWDGYTALPENDPALIYQDVLVGLAANRGVNNGSPALHARWLNAMRPKPGEVVAHIGAGTGYYTSVLAELVSPAGKVIAVEYDADLAAELASNLATAPNTEVICADGASQPEFPVDCLYVNFGVACPASRWVENLRLGGRLILPLGVPEMHATLPIHVVKHAIGLMITRQHTGFAATSLGAASFVFAQGQLAVSNGDIDALRESLKTGEDHRIRSLVWGAKRDAPAWFSGEDWALSFEELA</sequence>
<comment type="subcellular location">
    <subcellularLocation>
        <location evidence="1">Cytoplasm</location>
    </subcellularLocation>
</comment>
<evidence type="ECO:0000256" key="5">
    <source>
        <dbReference type="ARBA" id="ARBA00022490"/>
    </source>
</evidence>
<evidence type="ECO:0000313" key="13">
    <source>
        <dbReference type="Proteomes" id="UP000343317"/>
    </source>
</evidence>
<evidence type="ECO:0000256" key="2">
    <source>
        <dbReference type="ARBA" id="ARBA00005369"/>
    </source>
</evidence>
<protein>
    <recommendedName>
        <fullName evidence="4">Protein-L-isoaspartate O-methyltransferase</fullName>
        <ecNumber evidence="3">2.1.1.77</ecNumber>
    </recommendedName>
    <alternativeName>
        <fullName evidence="11">L-isoaspartyl protein carboxyl methyltransferase</fullName>
    </alternativeName>
    <alternativeName>
        <fullName evidence="9">Protein L-isoaspartyl methyltransferase</fullName>
    </alternativeName>
    <alternativeName>
        <fullName evidence="10">Protein-beta-aspartate methyltransferase</fullName>
    </alternativeName>
</protein>
<dbReference type="InterPro" id="IPR029063">
    <property type="entry name" value="SAM-dependent_MTases_sf"/>
</dbReference>
<evidence type="ECO:0000256" key="3">
    <source>
        <dbReference type="ARBA" id="ARBA00011890"/>
    </source>
</evidence>
<evidence type="ECO:0000256" key="9">
    <source>
        <dbReference type="ARBA" id="ARBA00030757"/>
    </source>
</evidence>
<evidence type="ECO:0000256" key="4">
    <source>
        <dbReference type="ARBA" id="ARBA00013346"/>
    </source>
</evidence>
<evidence type="ECO:0000256" key="1">
    <source>
        <dbReference type="ARBA" id="ARBA00004496"/>
    </source>
</evidence>
<keyword evidence="7 12" id="KW-0808">Transferase</keyword>
<evidence type="ECO:0000256" key="10">
    <source>
        <dbReference type="ARBA" id="ARBA00031323"/>
    </source>
</evidence>
<dbReference type="Pfam" id="PF01135">
    <property type="entry name" value="PCMT"/>
    <property type="match status" value="1"/>
</dbReference>
<dbReference type="AlphaFoldDB" id="A0A5E4YNY3"/>
<keyword evidence="8" id="KW-0949">S-adenosyl-L-methionine</keyword>
<keyword evidence="6 12" id="KW-0489">Methyltransferase</keyword>
<dbReference type="CDD" id="cd02440">
    <property type="entry name" value="AdoMet_MTases"/>
    <property type="match status" value="1"/>
</dbReference>
<dbReference type="GO" id="GO:0032259">
    <property type="term" value="P:methylation"/>
    <property type="evidence" value="ECO:0007669"/>
    <property type="project" value="UniProtKB-KW"/>
</dbReference>
<evidence type="ECO:0000313" key="12">
    <source>
        <dbReference type="EMBL" id="VVE50232.1"/>
    </source>
</evidence>
<dbReference type="PANTHER" id="PTHR11579:SF0">
    <property type="entry name" value="PROTEIN-L-ISOASPARTATE(D-ASPARTATE) O-METHYLTRANSFERASE"/>
    <property type="match status" value="1"/>
</dbReference>
<proteinExistence type="inferred from homology"/>
<dbReference type="GO" id="GO:0004719">
    <property type="term" value="F:protein-L-isoaspartate (D-aspartate) O-methyltransferase activity"/>
    <property type="evidence" value="ECO:0007669"/>
    <property type="project" value="UniProtKB-EC"/>
</dbReference>
<dbReference type="EMBL" id="CABPSM010000018">
    <property type="protein sequence ID" value="VVE50232.1"/>
    <property type="molecule type" value="Genomic_DNA"/>
</dbReference>
<keyword evidence="13" id="KW-1185">Reference proteome</keyword>
<evidence type="ECO:0000256" key="8">
    <source>
        <dbReference type="ARBA" id="ARBA00022691"/>
    </source>
</evidence>
<dbReference type="PANTHER" id="PTHR11579">
    <property type="entry name" value="PROTEIN-L-ISOASPARTATE O-METHYLTRANSFERASE"/>
    <property type="match status" value="1"/>
</dbReference>
<dbReference type="InterPro" id="IPR000682">
    <property type="entry name" value="PCMT"/>
</dbReference>
<name>A0A5E4YNY3_9BURK</name>
<dbReference type="SUPFAM" id="SSF53335">
    <property type="entry name" value="S-adenosyl-L-methionine-dependent methyltransferases"/>
    <property type="match status" value="1"/>
</dbReference>
<evidence type="ECO:0000256" key="6">
    <source>
        <dbReference type="ARBA" id="ARBA00022603"/>
    </source>
</evidence>
<dbReference type="EC" id="2.1.1.77" evidence="3"/>
<dbReference type="RefSeq" id="WP_150623441.1">
    <property type="nucleotide sequence ID" value="NZ_CABPSM010000018.1"/>
</dbReference>
<reference evidence="12 13" key="1">
    <citation type="submission" date="2019-08" db="EMBL/GenBank/DDBJ databases">
        <authorList>
            <person name="Peeters C."/>
        </authorList>
    </citation>
    <scope>NUCLEOTIDE SEQUENCE [LARGE SCALE GENOMIC DNA]</scope>
    <source>
        <strain evidence="12 13">LMG 31112</strain>
    </source>
</reference>
<dbReference type="Proteomes" id="UP000343317">
    <property type="component" value="Unassembled WGS sequence"/>
</dbReference>
<dbReference type="GO" id="GO:0005737">
    <property type="term" value="C:cytoplasm"/>
    <property type="evidence" value="ECO:0007669"/>
    <property type="project" value="UniProtKB-SubCell"/>
</dbReference>
<keyword evidence="5" id="KW-0963">Cytoplasm</keyword>
<evidence type="ECO:0000256" key="11">
    <source>
        <dbReference type="ARBA" id="ARBA00031350"/>
    </source>
</evidence>
<comment type="similarity">
    <text evidence="2">Belongs to the methyltransferase superfamily. L-isoaspartyl/D-aspartyl protein methyltransferase family.</text>
</comment>